<evidence type="ECO:0000313" key="4">
    <source>
        <dbReference type="Proteomes" id="UP000051086"/>
    </source>
</evidence>
<reference evidence="3 5" key="1">
    <citation type="submission" date="2015-09" db="EMBL/GenBank/DDBJ databases">
        <authorList>
            <consortium name="Swine Surveillance"/>
        </authorList>
    </citation>
    <scope>NUCLEOTIDE SEQUENCE [LARGE SCALE GENOMIC DNA]</scope>
    <source>
        <strain evidence="3 5">5120</strain>
    </source>
</reference>
<dbReference type="EMBL" id="CYSB01000038">
    <property type="protein sequence ID" value="CUH69050.1"/>
    <property type="molecule type" value="Genomic_DNA"/>
</dbReference>
<dbReference type="Proteomes" id="UP000051887">
    <property type="component" value="Unassembled WGS sequence"/>
</dbReference>
<keyword evidence="4" id="KW-1185">Reference proteome</keyword>
<gene>
    <name evidence="2" type="ORF">TL5118_03009</name>
    <name evidence="3" type="ORF">TL5120_03559</name>
</gene>
<reference evidence="2 4" key="2">
    <citation type="submission" date="2015-09" db="EMBL/GenBank/DDBJ databases">
        <authorList>
            <person name="Rodrigo-Torres L."/>
            <person name="Arahal D.R."/>
        </authorList>
    </citation>
    <scope>NUCLEOTIDE SEQUENCE [LARGE SCALE GENOMIC DNA]</scope>
    <source>
        <strain evidence="2 4">CECT 5118</strain>
    </source>
</reference>
<feature type="chain" id="PRO_5009792568" description="DUF2927 domain-containing protein" evidence="1">
    <location>
        <begin position="21"/>
        <end position="313"/>
    </location>
</feature>
<sequence>MRWVKQRKTIATLSALVALAGCMPTSQTTSPSRAIAPQPAIHTPSDSTLALARYYGNLQADLLTQGLLRTDGGGVDTPYSARQLAQNYETIAFYDEYESGSWKRRQDGAPSKLRRWSVPVKVAVEFGNSVPVEQRQLDGTNVRLFAERLARVTNHPIRMAPQDSANFNVLFMGYDDHGQMMQRLRQIVPQMDPGSFRVIETMPRSTHCLMLSYSAKHNAHDIRRSIVVIRAEHPDILRKSCVHEEMAQGLGLINDSLEARPSIFNDNDEFAFLTTHDEQLLRMHYDPRLRIGMGLEEARPIIAQLARAATGGS</sequence>
<dbReference type="OrthoDB" id="3295600at2"/>
<dbReference type="Pfam" id="PF11150">
    <property type="entry name" value="DUF2927"/>
    <property type="match status" value="1"/>
</dbReference>
<evidence type="ECO:0008006" key="6">
    <source>
        <dbReference type="Google" id="ProtNLM"/>
    </source>
</evidence>
<proteinExistence type="predicted"/>
<accession>A0A0P1FXI2</accession>
<evidence type="ECO:0000256" key="1">
    <source>
        <dbReference type="SAM" id="SignalP"/>
    </source>
</evidence>
<dbReference type="InterPro" id="IPR021323">
    <property type="entry name" value="DUF2927"/>
</dbReference>
<dbReference type="RefSeq" id="WP_058244871.1">
    <property type="nucleotide sequence ID" value="NZ_CYSB01000038.1"/>
</dbReference>
<dbReference type="AlphaFoldDB" id="A0A0P1FXI2"/>
<name>A0A0P1FXI2_9RHOB</name>
<dbReference type="EMBL" id="CYSC01000041">
    <property type="protein sequence ID" value="CUH73747.1"/>
    <property type="molecule type" value="Genomic_DNA"/>
</dbReference>
<dbReference type="Proteomes" id="UP000051086">
    <property type="component" value="Unassembled WGS sequence"/>
</dbReference>
<keyword evidence="1" id="KW-0732">Signal</keyword>
<evidence type="ECO:0000313" key="5">
    <source>
        <dbReference type="Proteomes" id="UP000051887"/>
    </source>
</evidence>
<protein>
    <recommendedName>
        <fullName evidence="6">DUF2927 domain-containing protein</fullName>
    </recommendedName>
</protein>
<organism evidence="3 5">
    <name type="scientific">Thalassovita autumnalis</name>
    <dbReference type="NCBI Taxonomy" id="2072972"/>
    <lineage>
        <taxon>Bacteria</taxon>
        <taxon>Pseudomonadati</taxon>
        <taxon>Pseudomonadota</taxon>
        <taxon>Alphaproteobacteria</taxon>
        <taxon>Rhodobacterales</taxon>
        <taxon>Roseobacteraceae</taxon>
        <taxon>Thalassovita</taxon>
    </lineage>
</organism>
<evidence type="ECO:0000313" key="3">
    <source>
        <dbReference type="EMBL" id="CUH73747.1"/>
    </source>
</evidence>
<dbReference type="PROSITE" id="PS51257">
    <property type="entry name" value="PROKAR_LIPOPROTEIN"/>
    <property type="match status" value="1"/>
</dbReference>
<feature type="signal peptide" evidence="1">
    <location>
        <begin position="1"/>
        <end position="20"/>
    </location>
</feature>
<evidence type="ECO:0000313" key="2">
    <source>
        <dbReference type="EMBL" id="CUH69050.1"/>
    </source>
</evidence>